<accession>A0A2W4CVH5</accession>
<name>A0A2W4CVH5_9HYPH</name>
<reference evidence="7 8" key="1">
    <citation type="journal article" date="2018" name="Sci. Rep.">
        <title>Rhizobium tumorigenes sp. nov., a novel plant tumorigenic bacterium isolated from cane gall tumors on thornless blackberry.</title>
        <authorList>
            <person name="Kuzmanovi N."/>
            <person name="Smalla K."/>
            <person name="Gronow S."/>
            <person name="PuBawska J."/>
        </authorList>
    </citation>
    <scope>NUCLEOTIDE SEQUENCE [LARGE SCALE GENOMIC DNA]</scope>
    <source>
        <strain evidence="7 8">CCBAU 85046</strain>
    </source>
</reference>
<evidence type="ECO:0000256" key="1">
    <source>
        <dbReference type="ARBA" id="ARBA00004651"/>
    </source>
</evidence>
<comment type="caution">
    <text evidence="7">The sequence shown here is derived from an EMBL/GenBank/DDBJ whole genome shotgun (WGS) entry which is preliminary data.</text>
</comment>
<dbReference type="OrthoDB" id="9815029at2"/>
<evidence type="ECO:0000256" key="4">
    <source>
        <dbReference type="ARBA" id="ARBA00023136"/>
    </source>
</evidence>
<dbReference type="AlphaFoldDB" id="A0A2W4CVH5"/>
<evidence type="ECO:0000313" key="7">
    <source>
        <dbReference type="EMBL" id="PZM14315.1"/>
    </source>
</evidence>
<dbReference type="EMBL" id="PCDP01000034">
    <property type="protein sequence ID" value="PZM14315.1"/>
    <property type="molecule type" value="Genomic_DNA"/>
</dbReference>
<dbReference type="PROSITE" id="PS50928">
    <property type="entry name" value="ABC_TM1"/>
    <property type="match status" value="1"/>
</dbReference>
<dbReference type="Gene3D" id="1.10.3720.10">
    <property type="entry name" value="MetI-like"/>
    <property type="match status" value="1"/>
</dbReference>
<proteinExistence type="inferred from homology"/>
<feature type="transmembrane region" description="Helical" evidence="5">
    <location>
        <begin position="201"/>
        <end position="225"/>
    </location>
</feature>
<dbReference type="PANTHER" id="PTHR30133">
    <property type="entry name" value="CATIONIC AMINO ACID TRANSPORTER, MEMBRANE COMPONENT"/>
    <property type="match status" value="1"/>
</dbReference>
<protein>
    <submittedName>
        <fullName evidence="7">ABC transporter permease</fullName>
    </submittedName>
</protein>
<evidence type="ECO:0000256" key="3">
    <source>
        <dbReference type="ARBA" id="ARBA00022989"/>
    </source>
</evidence>
<evidence type="ECO:0000259" key="6">
    <source>
        <dbReference type="PROSITE" id="PS50928"/>
    </source>
</evidence>
<dbReference type="PANTHER" id="PTHR30133:SF2">
    <property type="entry name" value="ARGININE ABC TRANSPORTER PERMEASE PROTEIN ARTQ"/>
    <property type="match status" value="1"/>
</dbReference>
<dbReference type="InterPro" id="IPR000515">
    <property type="entry name" value="MetI-like"/>
</dbReference>
<keyword evidence="4 5" id="KW-0472">Membrane</keyword>
<feature type="domain" description="ABC transmembrane type-1" evidence="6">
    <location>
        <begin position="21"/>
        <end position="223"/>
    </location>
</feature>
<dbReference type="InterPro" id="IPR051613">
    <property type="entry name" value="ABC_transp_permease_HisMQ"/>
</dbReference>
<sequence>MQTLWLLLIEQGWGAAILRGSLVTIVVGLLGMLIGLAFAIPFALVRWTKIAALSQAIHSYTLLVRSIPGLLVIYLLFFGSVESVDAVAAFFGFQEAAKNAYPFIMGTASIAIISCAYSVEVLRGALQAIPTGLLEASKSLSLPRGIVYMKIIAPLMFRYALPGLNNVWQSTIKDTSLISVVGLEEVMRLSSIAAGTTRSPLFFYMIAGCVFLAITGVSQISFTFLESRLGRGFKVS</sequence>
<gene>
    <name evidence="7" type="ORF">CPY51_10985</name>
</gene>
<keyword evidence="2 5" id="KW-0812">Transmembrane</keyword>
<feature type="transmembrane region" description="Helical" evidence="5">
    <location>
        <begin position="100"/>
        <end position="119"/>
    </location>
</feature>
<evidence type="ECO:0000256" key="2">
    <source>
        <dbReference type="ARBA" id="ARBA00022692"/>
    </source>
</evidence>
<organism evidence="7 8">
    <name type="scientific">Rhizobium tubonense</name>
    <dbReference type="NCBI Taxonomy" id="484088"/>
    <lineage>
        <taxon>Bacteria</taxon>
        <taxon>Pseudomonadati</taxon>
        <taxon>Pseudomonadota</taxon>
        <taxon>Alphaproteobacteria</taxon>
        <taxon>Hyphomicrobiales</taxon>
        <taxon>Rhizobiaceae</taxon>
        <taxon>Rhizobium/Agrobacterium group</taxon>
        <taxon>Rhizobium</taxon>
    </lineage>
</organism>
<keyword evidence="3 5" id="KW-1133">Transmembrane helix</keyword>
<keyword evidence="8" id="KW-1185">Reference proteome</keyword>
<dbReference type="GO" id="GO:0005886">
    <property type="term" value="C:plasma membrane"/>
    <property type="evidence" value="ECO:0007669"/>
    <property type="project" value="UniProtKB-SubCell"/>
</dbReference>
<comment type="similarity">
    <text evidence="5">Belongs to the binding-protein-dependent transport system permease family.</text>
</comment>
<feature type="transmembrane region" description="Helical" evidence="5">
    <location>
        <begin position="57"/>
        <end position="80"/>
    </location>
</feature>
<evidence type="ECO:0000313" key="8">
    <source>
        <dbReference type="Proteomes" id="UP000248925"/>
    </source>
</evidence>
<comment type="subcellular location">
    <subcellularLocation>
        <location evidence="1 5">Cell membrane</location>
        <topology evidence="1 5">Multi-pass membrane protein</topology>
    </subcellularLocation>
</comment>
<feature type="transmembrane region" description="Helical" evidence="5">
    <location>
        <begin position="20"/>
        <end position="45"/>
    </location>
</feature>
<dbReference type="GO" id="GO:0055085">
    <property type="term" value="P:transmembrane transport"/>
    <property type="evidence" value="ECO:0007669"/>
    <property type="project" value="InterPro"/>
</dbReference>
<evidence type="ECO:0000256" key="5">
    <source>
        <dbReference type="RuleBase" id="RU363032"/>
    </source>
</evidence>
<dbReference type="RefSeq" id="WP_111160290.1">
    <property type="nucleotide sequence ID" value="NZ_PCDP01000034.1"/>
</dbReference>
<dbReference type="Pfam" id="PF00528">
    <property type="entry name" value="BPD_transp_1"/>
    <property type="match status" value="1"/>
</dbReference>
<dbReference type="InterPro" id="IPR035906">
    <property type="entry name" value="MetI-like_sf"/>
</dbReference>
<dbReference type="SUPFAM" id="SSF161098">
    <property type="entry name" value="MetI-like"/>
    <property type="match status" value="1"/>
</dbReference>
<dbReference type="Proteomes" id="UP000248925">
    <property type="component" value="Unassembled WGS sequence"/>
</dbReference>
<dbReference type="CDD" id="cd06261">
    <property type="entry name" value="TM_PBP2"/>
    <property type="match status" value="1"/>
</dbReference>
<keyword evidence="5" id="KW-0813">Transport</keyword>